<dbReference type="VEuPathDB" id="FungiDB:jhhlp_005249"/>
<dbReference type="EMBL" id="NLAX01000697">
    <property type="protein sequence ID" value="PKS08305.1"/>
    <property type="molecule type" value="Genomic_DNA"/>
</dbReference>
<evidence type="ECO:0008006" key="4">
    <source>
        <dbReference type="Google" id="ProtNLM"/>
    </source>
</evidence>
<evidence type="ECO:0000256" key="1">
    <source>
        <dbReference type="SAM" id="SignalP"/>
    </source>
</evidence>
<protein>
    <recommendedName>
        <fullName evidence="4">Apple domain-containing protein</fullName>
    </recommendedName>
</protein>
<feature type="signal peptide" evidence="1">
    <location>
        <begin position="1"/>
        <end position="16"/>
    </location>
</feature>
<dbReference type="STRING" id="41688.A0A2N3N791"/>
<accession>A0A2N3N791</accession>
<evidence type="ECO:0000313" key="3">
    <source>
        <dbReference type="Proteomes" id="UP000233524"/>
    </source>
</evidence>
<dbReference type="Proteomes" id="UP000233524">
    <property type="component" value="Unassembled WGS sequence"/>
</dbReference>
<feature type="chain" id="PRO_5014736206" description="Apple domain-containing protein" evidence="1">
    <location>
        <begin position="17"/>
        <end position="390"/>
    </location>
</feature>
<keyword evidence="1" id="KW-0732">Signal</keyword>
<organism evidence="2 3">
    <name type="scientific">Lomentospora prolificans</name>
    <dbReference type="NCBI Taxonomy" id="41688"/>
    <lineage>
        <taxon>Eukaryota</taxon>
        <taxon>Fungi</taxon>
        <taxon>Dikarya</taxon>
        <taxon>Ascomycota</taxon>
        <taxon>Pezizomycotina</taxon>
        <taxon>Sordariomycetes</taxon>
        <taxon>Hypocreomycetidae</taxon>
        <taxon>Microascales</taxon>
        <taxon>Microascaceae</taxon>
        <taxon>Lomentospora</taxon>
    </lineage>
</organism>
<evidence type="ECO:0000313" key="2">
    <source>
        <dbReference type="EMBL" id="PKS08305.1"/>
    </source>
</evidence>
<name>A0A2N3N791_9PEZI</name>
<reference evidence="2 3" key="1">
    <citation type="journal article" date="2017" name="G3 (Bethesda)">
        <title>First Draft Genome Sequence of the Pathogenic Fungus Lomentospora prolificans (Formerly Scedosporium prolificans).</title>
        <authorList>
            <person name="Luo R."/>
            <person name="Zimin A."/>
            <person name="Workman R."/>
            <person name="Fan Y."/>
            <person name="Pertea G."/>
            <person name="Grossman N."/>
            <person name="Wear M.P."/>
            <person name="Jia B."/>
            <person name="Miller H."/>
            <person name="Casadevall A."/>
            <person name="Timp W."/>
            <person name="Zhang S.X."/>
            <person name="Salzberg S.L."/>
        </authorList>
    </citation>
    <scope>NUCLEOTIDE SEQUENCE [LARGE SCALE GENOMIC DNA]</scope>
    <source>
        <strain evidence="2 3">JHH-5317</strain>
    </source>
</reference>
<dbReference type="InParanoid" id="A0A2N3N791"/>
<dbReference type="AlphaFoldDB" id="A0A2N3N791"/>
<comment type="caution">
    <text evidence="2">The sequence shown here is derived from an EMBL/GenBank/DDBJ whole genome shotgun (WGS) entry which is preliminary data.</text>
</comment>
<gene>
    <name evidence="2" type="ORF">jhhlp_005249</name>
</gene>
<sequence length="390" mass="41505">MKFRTLVVLFVAAAEARKGSRHKDSECKASLCKSLSREEKRECRELLGSVTSVRTVTSTVTVGETSVVTSTIVPAPDIETVSTIITQPGPAITPDVTTVTAVTTQIDTVTVTDTSFATQFSTVFSTDVETDIVTATEYFTAISTSWAPYVFPTCPPVGKRRLPAGSRGELPEKCSCLLSPAKSTTTVTTTVTAADGAVISTVYETGSQDSTITNTVTLTSFADGPIVSVPEATETLTETVTQTDRAVTTVTEEQIETSVVVTTKTQVETASVVTSTVATSTYTNPCHDLESLKISGHSISHPNVVRASLRDSNAGELGHRDCCESCYAGRGCVYFRHVGSICETYTVQLGLSMPCTSDTCARGKSDVYLSSPNEYQYFIGACVGNVIQVY</sequence>
<proteinExistence type="predicted"/>
<keyword evidence="3" id="KW-1185">Reference proteome</keyword>